<dbReference type="Pfam" id="PF00583">
    <property type="entry name" value="Acetyltransf_1"/>
    <property type="match status" value="1"/>
</dbReference>
<keyword evidence="3" id="KW-1185">Reference proteome</keyword>
<evidence type="ECO:0000259" key="1">
    <source>
        <dbReference type="PROSITE" id="PS51186"/>
    </source>
</evidence>
<dbReference type="Proteomes" id="UP001596337">
    <property type="component" value="Unassembled WGS sequence"/>
</dbReference>
<feature type="domain" description="N-acetyltransferase" evidence="1">
    <location>
        <begin position="149"/>
        <end position="311"/>
    </location>
</feature>
<dbReference type="EC" id="2.3.-.-" evidence="2"/>
<gene>
    <name evidence="2" type="ORF">ACFQGD_14780</name>
</gene>
<dbReference type="EMBL" id="JBHSXX010000001">
    <property type="protein sequence ID" value="MFC6868406.1"/>
    <property type="molecule type" value="Genomic_DNA"/>
</dbReference>
<sequence length="311" mass="33548">MEHLADAQARRWAELDPALPVPAPLADPTITARLPDGDAVECGVYHAVYDTNTVQSLWMPRVVWEATPLLGDTGAEGMAAALDGLRRWFDAEVAAEELSGTDTAVELYWPSRDVDVAPALFRHGFVPLSVLAVRAHRQSAGTSPASDSVAVRGATLSDLDELVALQHEELSYSLRVIGGTMRDNATELITTSMRRSVYFSGRVLLAESDGVAVGAADCGVARAARGTWIQHRLPPGQWGYIGTLSVSSDARGTGVGTALVDAAHQILDADTERGVFLFYDLANPLSAVFWPRKGYRPLWTKWVCKPAALLR</sequence>
<reference evidence="3" key="1">
    <citation type="journal article" date="2019" name="Int. J. Syst. Evol. Microbiol.">
        <title>The Global Catalogue of Microorganisms (GCM) 10K type strain sequencing project: providing services to taxonomists for standard genome sequencing and annotation.</title>
        <authorList>
            <consortium name="The Broad Institute Genomics Platform"/>
            <consortium name="The Broad Institute Genome Sequencing Center for Infectious Disease"/>
            <person name="Wu L."/>
            <person name="Ma J."/>
        </authorList>
    </citation>
    <scope>NUCLEOTIDE SEQUENCE [LARGE SCALE GENOMIC DNA]</scope>
    <source>
        <strain evidence="3">KCTC 32255</strain>
    </source>
</reference>
<evidence type="ECO:0000313" key="2">
    <source>
        <dbReference type="EMBL" id="MFC6868406.1"/>
    </source>
</evidence>
<organism evidence="2 3">
    <name type="scientific">Haloechinothrix salitolerans</name>
    <dbReference type="NCBI Taxonomy" id="926830"/>
    <lineage>
        <taxon>Bacteria</taxon>
        <taxon>Bacillati</taxon>
        <taxon>Actinomycetota</taxon>
        <taxon>Actinomycetes</taxon>
        <taxon>Pseudonocardiales</taxon>
        <taxon>Pseudonocardiaceae</taxon>
        <taxon>Haloechinothrix</taxon>
    </lineage>
</organism>
<keyword evidence="2" id="KW-0012">Acyltransferase</keyword>
<dbReference type="InterPro" id="IPR000182">
    <property type="entry name" value="GNAT_dom"/>
</dbReference>
<protein>
    <submittedName>
        <fullName evidence="2">GNAT family N-acetyltransferase</fullName>
        <ecNumber evidence="2">2.3.-.-</ecNumber>
    </submittedName>
</protein>
<dbReference type="RefSeq" id="WP_345398602.1">
    <property type="nucleotide sequence ID" value="NZ_BAABLA010000028.1"/>
</dbReference>
<dbReference type="GO" id="GO:0016746">
    <property type="term" value="F:acyltransferase activity"/>
    <property type="evidence" value="ECO:0007669"/>
    <property type="project" value="UniProtKB-KW"/>
</dbReference>
<proteinExistence type="predicted"/>
<evidence type="ECO:0000313" key="3">
    <source>
        <dbReference type="Proteomes" id="UP001596337"/>
    </source>
</evidence>
<comment type="caution">
    <text evidence="2">The sequence shown here is derived from an EMBL/GenBank/DDBJ whole genome shotgun (WGS) entry which is preliminary data.</text>
</comment>
<dbReference type="SUPFAM" id="SSF55729">
    <property type="entry name" value="Acyl-CoA N-acyltransferases (Nat)"/>
    <property type="match status" value="1"/>
</dbReference>
<dbReference type="PROSITE" id="PS51186">
    <property type="entry name" value="GNAT"/>
    <property type="match status" value="1"/>
</dbReference>
<keyword evidence="2" id="KW-0808">Transferase</keyword>
<dbReference type="InterPro" id="IPR016181">
    <property type="entry name" value="Acyl_CoA_acyltransferase"/>
</dbReference>
<accession>A0ABW2BZA9</accession>
<dbReference type="CDD" id="cd04301">
    <property type="entry name" value="NAT_SF"/>
    <property type="match status" value="1"/>
</dbReference>
<name>A0ABW2BZA9_9PSEU</name>
<dbReference type="Gene3D" id="3.40.630.30">
    <property type="match status" value="1"/>
</dbReference>